<gene>
    <name evidence="1" type="ORF">DMN91_000331</name>
</gene>
<accession>A0A3L8E2A6</accession>
<comment type="caution">
    <text evidence="1">The sequence shown here is derived from an EMBL/GenBank/DDBJ whole genome shotgun (WGS) entry which is preliminary data.</text>
</comment>
<reference evidence="1" key="2">
    <citation type="submission" date="2018-07" db="EMBL/GenBank/DDBJ databases">
        <authorList>
            <person name="Mckenzie S.K."/>
            <person name="Kronauer D.J.C."/>
        </authorList>
    </citation>
    <scope>NUCLEOTIDE SEQUENCE</scope>
    <source>
        <strain evidence="1">Clonal line C1</strain>
    </source>
</reference>
<organism evidence="1">
    <name type="scientific">Ooceraea biroi</name>
    <name type="common">Clonal raider ant</name>
    <name type="synonym">Cerapachys biroi</name>
    <dbReference type="NCBI Taxonomy" id="2015173"/>
    <lineage>
        <taxon>Eukaryota</taxon>
        <taxon>Metazoa</taxon>
        <taxon>Ecdysozoa</taxon>
        <taxon>Arthropoda</taxon>
        <taxon>Hexapoda</taxon>
        <taxon>Insecta</taxon>
        <taxon>Pterygota</taxon>
        <taxon>Neoptera</taxon>
        <taxon>Endopterygota</taxon>
        <taxon>Hymenoptera</taxon>
        <taxon>Apocrita</taxon>
        <taxon>Aculeata</taxon>
        <taxon>Formicoidea</taxon>
        <taxon>Formicidae</taxon>
        <taxon>Dorylinae</taxon>
        <taxon>Ooceraea</taxon>
    </lineage>
</organism>
<name>A0A3L8E2A6_OOCBI</name>
<sequence length="78" mass="8356">MHRNAQRNAARAERSVTTAACEAAIASTTSSKSQASDASSLAQVLEQQVMLMQRLSESPNDISSGETLAEIARILEQH</sequence>
<dbReference type="Proteomes" id="UP000279307">
    <property type="component" value="Chromosome 1"/>
</dbReference>
<proteinExistence type="predicted"/>
<dbReference type="AlphaFoldDB" id="A0A3L8E2A6"/>
<protein>
    <submittedName>
        <fullName evidence="1">Uncharacterized protein</fullName>
    </submittedName>
</protein>
<evidence type="ECO:0000313" key="1">
    <source>
        <dbReference type="EMBL" id="RLU26535.1"/>
    </source>
</evidence>
<dbReference type="EMBL" id="QOIP01000001">
    <property type="protein sequence ID" value="RLU26535.1"/>
    <property type="molecule type" value="Genomic_DNA"/>
</dbReference>
<reference evidence="1" key="1">
    <citation type="journal article" date="2018" name="Genome Res.">
        <title>The genomic architecture and molecular evolution of ant odorant receptors.</title>
        <authorList>
            <person name="McKenzie S.K."/>
            <person name="Kronauer D.J.C."/>
        </authorList>
    </citation>
    <scope>NUCLEOTIDE SEQUENCE [LARGE SCALE GENOMIC DNA]</scope>
    <source>
        <strain evidence="1">Clonal line C1</strain>
    </source>
</reference>